<comment type="caution">
    <text evidence="1">The sequence shown here is derived from an EMBL/GenBank/DDBJ whole genome shotgun (WGS) entry which is preliminary data.</text>
</comment>
<dbReference type="RefSeq" id="WP_330485798.1">
    <property type="nucleotide sequence ID" value="NZ_JAZBJZ010000128.1"/>
</dbReference>
<dbReference type="EMBL" id="JAZBJZ010000128">
    <property type="protein sequence ID" value="MEE3719363.1"/>
    <property type="molecule type" value="Genomic_DNA"/>
</dbReference>
<dbReference type="Proteomes" id="UP001333818">
    <property type="component" value="Unassembled WGS sequence"/>
</dbReference>
<name>A0AAW9Q822_9CYAN</name>
<accession>A0AAW9Q822</accession>
<proteinExistence type="predicted"/>
<evidence type="ECO:0000313" key="2">
    <source>
        <dbReference type="Proteomes" id="UP001333818"/>
    </source>
</evidence>
<dbReference type="AlphaFoldDB" id="A0AAW9Q822"/>
<sequence length="40" mass="4096">MNRKNIVDGTGTAGVPNVILPSTYDVAGNHISLTDNIAGV</sequence>
<evidence type="ECO:0000313" key="1">
    <source>
        <dbReference type="EMBL" id="MEE3719363.1"/>
    </source>
</evidence>
<protein>
    <submittedName>
        <fullName evidence="1">Uncharacterized protein</fullName>
    </submittedName>
</protein>
<reference evidence="1" key="1">
    <citation type="submission" date="2024-01" db="EMBL/GenBank/DDBJ databases">
        <title>Bank of Algae and Cyanobacteria of the Azores (BACA) strain genomes.</title>
        <authorList>
            <person name="Luz R."/>
            <person name="Cordeiro R."/>
            <person name="Fonseca A."/>
            <person name="Goncalves V."/>
        </authorList>
    </citation>
    <scope>NUCLEOTIDE SEQUENCE</scope>
    <source>
        <strain evidence="1">BACA0141</strain>
    </source>
</reference>
<keyword evidence="2" id="KW-1185">Reference proteome</keyword>
<organism evidence="1 2">
    <name type="scientific">Tumidithrix elongata BACA0141</name>
    <dbReference type="NCBI Taxonomy" id="2716417"/>
    <lineage>
        <taxon>Bacteria</taxon>
        <taxon>Bacillati</taxon>
        <taxon>Cyanobacteriota</taxon>
        <taxon>Cyanophyceae</taxon>
        <taxon>Pseudanabaenales</taxon>
        <taxon>Pseudanabaenaceae</taxon>
        <taxon>Tumidithrix</taxon>
        <taxon>Tumidithrix elongata</taxon>
    </lineage>
</organism>
<gene>
    <name evidence="1" type="ORF">V2H45_21710</name>
</gene>